<comment type="pathway">
    <text evidence="4">Carbohydrate degradation; glycolysis; D-glyceraldehyde 3-phosphate and glycerone phosphate from D-glucose: step 2/4.</text>
</comment>
<dbReference type="GO" id="GO:0051156">
    <property type="term" value="P:glucose 6-phosphate metabolic process"/>
    <property type="evidence" value="ECO:0007669"/>
    <property type="project" value="TreeGrafter"/>
</dbReference>
<evidence type="ECO:0000256" key="4">
    <source>
        <dbReference type="RuleBase" id="RU000612"/>
    </source>
</evidence>
<gene>
    <name evidence="5" type="ORF">FB468_0449</name>
</gene>
<dbReference type="GO" id="GO:0005829">
    <property type="term" value="C:cytosol"/>
    <property type="evidence" value="ECO:0007669"/>
    <property type="project" value="TreeGrafter"/>
</dbReference>
<dbReference type="EC" id="5.3.1.9" evidence="4"/>
<evidence type="ECO:0000256" key="1">
    <source>
        <dbReference type="ARBA" id="ARBA00022432"/>
    </source>
</evidence>
<organism evidence="5 6">
    <name type="scientific">Leucobacter komagatae</name>
    <dbReference type="NCBI Taxonomy" id="55969"/>
    <lineage>
        <taxon>Bacteria</taxon>
        <taxon>Bacillati</taxon>
        <taxon>Actinomycetota</taxon>
        <taxon>Actinomycetes</taxon>
        <taxon>Micrococcales</taxon>
        <taxon>Microbacteriaceae</taxon>
        <taxon>Leucobacter</taxon>
    </lineage>
</organism>
<dbReference type="GO" id="GO:0006096">
    <property type="term" value="P:glycolytic process"/>
    <property type="evidence" value="ECO:0007669"/>
    <property type="project" value="UniProtKB-UniPathway"/>
</dbReference>
<keyword evidence="3 4" id="KW-0413">Isomerase</keyword>
<proteinExistence type="inferred from homology"/>
<comment type="catalytic activity">
    <reaction evidence="4">
        <text>alpha-D-glucose 6-phosphate = beta-D-fructose 6-phosphate</text>
        <dbReference type="Rhea" id="RHEA:11816"/>
        <dbReference type="ChEBI" id="CHEBI:57634"/>
        <dbReference type="ChEBI" id="CHEBI:58225"/>
        <dbReference type="EC" id="5.3.1.9"/>
    </reaction>
</comment>
<evidence type="ECO:0000256" key="2">
    <source>
        <dbReference type="ARBA" id="ARBA00023152"/>
    </source>
</evidence>
<evidence type="ECO:0000313" key="6">
    <source>
        <dbReference type="Proteomes" id="UP000319094"/>
    </source>
</evidence>
<keyword evidence="1 4" id="KW-0312">Gluconeogenesis</keyword>
<evidence type="ECO:0000256" key="3">
    <source>
        <dbReference type="ARBA" id="ARBA00023235"/>
    </source>
</evidence>
<dbReference type="AlphaFoldDB" id="A0A542Y308"/>
<dbReference type="Pfam" id="PF00342">
    <property type="entry name" value="PGI"/>
    <property type="match status" value="1"/>
</dbReference>
<reference evidence="5 6" key="1">
    <citation type="submission" date="2019-06" db="EMBL/GenBank/DDBJ databases">
        <title>Sequencing the genomes of 1000 actinobacteria strains.</title>
        <authorList>
            <person name="Klenk H.-P."/>
        </authorList>
    </citation>
    <scope>NUCLEOTIDE SEQUENCE [LARGE SCALE GENOMIC DNA]</scope>
    <source>
        <strain evidence="5 6">DSM 8803</strain>
    </source>
</reference>
<dbReference type="Proteomes" id="UP000319094">
    <property type="component" value="Unassembled WGS sequence"/>
</dbReference>
<dbReference type="EMBL" id="VFON01000001">
    <property type="protein sequence ID" value="TQL42456.1"/>
    <property type="molecule type" value="Genomic_DNA"/>
</dbReference>
<dbReference type="Gene3D" id="3.40.50.10490">
    <property type="entry name" value="Glucose-6-phosphate isomerase like protein, domain 1"/>
    <property type="match status" value="2"/>
</dbReference>
<dbReference type="RefSeq" id="WP_141885906.1">
    <property type="nucleotide sequence ID" value="NZ_BAAAUY010000007.1"/>
</dbReference>
<comment type="caution">
    <text evidence="5">The sequence shown here is derived from an EMBL/GenBank/DDBJ whole genome shotgun (WGS) entry which is preliminary data.</text>
</comment>
<accession>A0A542Y308</accession>
<dbReference type="UniPathway" id="UPA00109">
    <property type="reaction ID" value="UER00181"/>
</dbReference>
<dbReference type="OrthoDB" id="140919at2"/>
<dbReference type="GO" id="GO:0006094">
    <property type="term" value="P:gluconeogenesis"/>
    <property type="evidence" value="ECO:0007669"/>
    <property type="project" value="UniProtKB-KW"/>
</dbReference>
<dbReference type="GO" id="GO:0048029">
    <property type="term" value="F:monosaccharide binding"/>
    <property type="evidence" value="ECO:0007669"/>
    <property type="project" value="TreeGrafter"/>
</dbReference>
<keyword evidence="6" id="KW-1185">Reference proteome</keyword>
<dbReference type="GO" id="GO:0097367">
    <property type="term" value="F:carbohydrate derivative binding"/>
    <property type="evidence" value="ECO:0007669"/>
    <property type="project" value="InterPro"/>
</dbReference>
<dbReference type="PROSITE" id="PS51463">
    <property type="entry name" value="P_GLUCOSE_ISOMERASE_3"/>
    <property type="match status" value="1"/>
</dbReference>
<dbReference type="PRINTS" id="PR00662">
    <property type="entry name" value="G6PISOMERASE"/>
</dbReference>
<dbReference type="InterPro" id="IPR001672">
    <property type="entry name" value="G6P_Isomerase"/>
</dbReference>
<keyword evidence="2 4" id="KW-0324">Glycolysis</keyword>
<dbReference type="PANTHER" id="PTHR11469">
    <property type="entry name" value="GLUCOSE-6-PHOSPHATE ISOMERASE"/>
    <property type="match status" value="1"/>
</dbReference>
<dbReference type="SUPFAM" id="SSF53697">
    <property type="entry name" value="SIS domain"/>
    <property type="match status" value="1"/>
</dbReference>
<evidence type="ECO:0000313" key="5">
    <source>
        <dbReference type="EMBL" id="TQL42456.1"/>
    </source>
</evidence>
<protein>
    <recommendedName>
        <fullName evidence="4">Glucose-6-phosphate isomerase</fullName>
        <ecNumber evidence="4">5.3.1.9</ecNumber>
    </recommendedName>
</protein>
<dbReference type="GO" id="GO:0004347">
    <property type="term" value="F:glucose-6-phosphate isomerase activity"/>
    <property type="evidence" value="ECO:0007669"/>
    <property type="project" value="UniProtKB-EC"/>
</dbReference>
<dbReference type="PANTHER" id="PTHR11469:SF1">
    <property type="entry name" value="GLUCOSE-6-PHOSPHATE ISOMERASE"/>
    <property type="match status" value="1"/>
</dbReference>
<comment type="similarity">
    <text evidence="4">Belongs to the GPI family.</text>
</comment>
<sequence>MTISLTGVSRDAAFDGALGSLRDASFASRLFSKDTSLWGAEAAVEAAVRLGWTDFEGNASEVLAATEDLRRELLDDGIDSFVLCGMGGSSLAPLMIAPALRVLDSTHPDTVRAALEGDLSRTAVIVSSKSGGTVETMSQMRAFEAAFVGAGVDPAGRIIVVTDPGSALEDAATRAGHRVFNADPSVGGRFSVFTAFGIVPSVLAGADMQQLVADAAGVRDELALDSGENPGLVLAAALAAHLPERFVAELTTDGTLPAEFGLWIEQLVAESTGKDGKGVFPIALPAGATPSGASSATLVRLGAAEALGNDGRSSDSDSDSGIGVFAPLGAQLLLWQVATAAMGFLVGVDPFNQPDVEAAKIATRESLGAPAQTSPAAPAPAEIRARLRELVLPEGYLAVQAYVDSGDPELAGLLVRARQELSAELGVPVALGYGPRYLHSTGQFHKGGPACGTFLQIIGVDAQEVAIPGEEAGFGALLEAQAHGDASVLRERGRDVVSVETQDPVGFLRGLLARG</sequence>
<name>A0A542Y308_9MICO</name>
<dbReference type="InterPro" id="IPR046348">
    <property type="entry name" value="SIS_dom_sf"/>
</dbReference>